<accession>A0A4R3MIW5</accession>
<evidence type="ECO:0000256" key="2">
    <source>
        <dbReference type="ARBA" id="ARBA00008914"/>
    </source>
</evidence>
<comment type="similarity">
    <text evidence="2">Belongs to the MotB family.</text>
</comment>
<name>A0A4R3MIW5_9HYPH</name>
<evidence type="ECO:0000256" key="3">
    <source>
        <dbReference type="ARBA" id="ARBA00022475"/>
    </source>
</evidence>
<dbReference type="PROSITE" id="PS51123">
    <property type="entry name" value="OMPA_2"/>
    <property type="match status" value="1"/>
</dbReference>
<dbReference type="InterPro" id="IPR025713">
    <property type="entry name" value="MotB-like_N_dom"/>
</dbReference>
<dbReference type="GO" id="GO:0005886">
    <property type="term" value="C:plasma membrane"/>
    <property type="evidence" value="ECO:0007669"/>
    <property type="project" value="UniProtKB-SubCell"/>
</dbReference>
<dbReference type="Pfam" id="PF13677">
    <property type="entry name" value="MotB_plug"/>
    <property type="match status" value="1"/>
</dbReference>
<dbReference type="EMBL" id="SMAK01000001">
    <property type="protein sequence ID" value="TCT13263.1"/>
    <property type="molecule type" value="Genomic_DNA"/>
</dbReference>
<reference evidence="11 12" key="1">
    <citation type="submission" date="2019-03" db="EMBL/GenBank/DDBJ databases">
        <title>Genomic Encyclopedia of Type Strains, Phase IV (KMG-IV): sequencing the most valuable type-strain genomes for metagenomic binning, comparative biology and taxonomic classification.</title>
        <authorList>
            <person name="Goeker M."/>
        </authorList>
    </citation>
    <scope>NUCLEOTIDE SEQUENCE [LARGE SCALE GENOMIC DNA]</scope>
    <source>
        <strain evidence="11 12">DSM 19345</strain>
    </source>
</reference>
<evidence type="ECO:0000256" key="7">
    <source>
        <dbReference type="PROSITE-ProRule" id="PRU00473"/>
    </source>
</evidence>
<keyword evidence="6 7" id="KW-0472">Membrane</keyword>
<gene>
    <name evidence="11" type="ORF">EDC22_101124</name>
</gene>
<evidence type="ECO:0000256" key="5">
    <source>
        <dbReference type="ARBA" id="ARBA00022989"/>
    </source>
</evidence>
<evidence type="ECO:0000313" key="12">
    <source>
        <dbReference type="Proteomes" id="UP000295678"/>
    </source>
</evidence>
<dbReference type="SUPFAM" id="SSF103088">
    <property type="entry name" value="OmpA-like"/>
    <property type="match status" value="1"/>
</dbReference>
<evidence type="ECO:0000256" key="6">
    <source>
        <dbReference type="ARBA" id="ARBA00023136"/>
    </source>
</evidence>
<dbReference type="InterPro" id="IPR050330">
    <property type="entry name" value="Bact_OuterMem_StrucFunc"/>
</dbReference>
<keyword evidence="5 9" id="KW-1133">Transmembrane helix</keyword>
<feature type="domain" description="OmpA-like" evidence="10">
    <location>
        <begin position="157"/>
        <end position="276"/>
    </location>
</feature>
<dbReference type="Gene3D" id="3.30.1330.60">
    <property type="entry name" value="OmpA-like domain"/>
    <property type="match status" value="1"/>
</dbReference>
<comment type="subcellular location">
    <subcellularLocation>
        <location evidence="1">Cell membrane</location>
        <topology evidence="1">Single-pass membrane protein</topology>
    </subcellularLocation>
</comment>
<keyword evidence="12" id="KW-1185">Reference proteome</keyword>
<dbReference type="PANTHER" id="PTHR30329">
    <property type="entry name" value="STATOR ELEMENT OF FLAGELLAR MOTOR COMPLEX"/>
    <property type="match status" value="1"/>
</dbReference>
<sequence length="285" mass="32062">MARQRRQNQGSGVPEWMVTFGDLMALLACFFVLIISFSIQDERKLQIVAGSMRDAFGVKEESRRSGMIELHGVPLREHVRSVETIRRPEDADFADERHDLRTKQGPEANTHDIDKTDIEKPRQFATAAASLRQAWQEMPEIMELSEQILVEEVEEGLNVQIIDQDGRSMFPPGASEPYERTRALLARMAPVLRELPNRIVVTGHTSADRSEETPGRGSWDLSVERANAVRAILAEYGVPNNRFAAVTGKADTEPLFPEDAFLAANRRITILLLAEEPPLPPDYHP</sequence>
<feature type="region of interest" description="Disordered" evidence="8">
    <location>
        <begin position="90"/>
        <end position="119"/>
    </location>
</feature>
<dbReference type="InterPro" id="IPR036737">
    <property type="entry name" value="OmpA-like_sf"/>
</dbReference>
<dbReference type="AlphaFoldDB" id="A0A4R3MIW5"/>
<keyword evidence="4 9" id="KW-0812">Transmembrane</keyword>
<evidence type="ECO:0000259" key="10">
    <source>
        <dbReference type="PROSITE" id="PS51123"/>
    </source>
</evidence>
<dbReference type="InterPro" id="IPR006665">
    <property type="entry name" value="OmpA-like"/>
</dbReference>
<evidence type="ECO:0000313" key="11">
    <source>
        <dbReference type="EMBL" id="TCT13263.1"/>
    </source>
</evidence>
<keyword evidence="3" id="KW-1003">Cell membrane</keyword>
<dbReference type="CDD" id="cd07185">
    <property type="entry name" value="OmpA_C-like"/>
    <property type="match status" value="1"/>
</dbReference>
<dbReference type="PANTHER" id="PTHR30329:SF21">
    <property type="entry name" value="LIPOPROTEIN YIAD-RELATED"/>
    <property type="match status" value="1"/>
</dbReference>
<proteinExistence type="inferred from homology"/>
<feature type="transmembrane region" description="Helical" evidence="9">
    <location>
        <begin position="20"/>
        <end position="39"/>
    </location>
</feature>
<dbReference type="Pfam" id="PF00691">
    <property type="entry name" value="OmpA"/>
    <property type="match status" value="1"/>
</dbReference>
<evidence type="ECO:0000256" key="8">
    <source>
        <dbReference type="SAM" id="MobiDB-lite"/>
    </source>
</evidence>
<dbReference type="Proteomes" id="UP000295678">
    <property type="component" value="Unassembled WGS sequence"/>
</dbReference>
<evidence type="ECO:0000256" key="4">
    <source>
        <dbReference type="ARBA" id="ARBA00022692"/>
    </source>
</evidence>
<dbReference type="OrthoDB" id="7170686at2"/>
<dbReference type="RefSeq" id="WP_132804663.1">
    <property type="nucleotide sequence ID" value="NZ_SMAK01000001.1"/>
</dbReference>
<organism evidence="11 12">
    <name type="scientific">Tepidamorphus gemmatus</name>
    <dbReference type="NCBI Taxonomy" id="747076"/>
    <lineage>
        <taxon>Bacteria</taxon>
        <taxon>Pseudomonadati</taxon>
        <taxon>Pseudomonadota</taxon>
        <taxon>Alphaproteobacteria</taxon>
        <taxon>Hyphomicrobiales</taxon>
        <taxon>Tepidamorphaceae</taxon>
        <taxon>Tepidamorphus</taxon>
    </lineage>
</organism>
<protein>
    <submittedName>
        <fullName evidence="11">Chemotaxis protein MotB</fullName>
    </submittedName>
</protein>
<comment type="caution">
    <text evidence="11">The sequence shown here is derived from an EMBL/GenBank/DDBJ whole genome shotgun (WGS) entry which is preliminary data.</text>
</comment>
<evidence type="ECO:0000256" key="1">
    <source>
        <dbReference type="ARBA" id="ARBA00004162"/>
    </source>
</evidence>
<evidence type="ECO:0000256" key="9">
    <source>
        <dbReference type="SAM" id="Phobius"/>
    </source>
</evidence>